<dbReference type="GO" id="GO:0016787">
    <property type="term" value="F:hydrolase activity"/>
    <property type="evidence" value="ECO:0007669"/>
    <property type="project" value="UniProtKB-KW"/>
</dbReference>
<accession>A0A254NGE5</accession>
<gene>
    <name evidence="2" type="ORF">CDO81_05045</name>
</gene>
<dbReference type="Pfam" id="PF24793">
    <property type="entry name" value="GINT1_N"/>
    <property type="match status" value="1"/>
</dbReference>
<organism evidence="2 3">
    <name type="scientific">Roseateles puraquae</name>
    <dbReference type="NCBI Taxonomy" id="431059"/>
    <lineage>
        <taxon>Bacteria</taxon>
        <taxon>Pseudomonadati</taxon>
        <taxon>Pseudomonadota</taxon>
        <taxon>Betaproteobacteria</taxon>
        <taxon>Burkholderiales</taxon>
        <taxon>Sphaerotilaceae</taxon>
        <taxon>Roseateles</taxon>
    </lineage>
</organism>
<dbReference type="InterPro" id="IPR056442">
    <property type="entry name" value="GINT1_N"/>
</dbReference>
<reference evidence="2 3" key="1">
    <citation type="journal article" date="2007" name="Int. J. Syst. Evol. Microbiol.">
        <title>Description of Pelomonas aquatica sp. nov. and Pelomonas puraquae sp. nov., isolated from industrial and haemodialysis water.</title>
        <authorList>
            <person name="Gomila M."/>
            <person name="Bowien B."/>
            <person name="Falsen E."/>
            <person name="Moore E.R."/>
            <person name="Lalucat J."/>
        </authorList>
    </citation>
    <scope>NUCLEOTIDE SEQUENCE [LARGE SCALE GENOMIC DNA]</scope>
    <source>
        <strain evidence="2 3">CCUG 52769</strain>
    </source>
</reference>
<name>A0A254NGE5_9BURK</name>
<evidence type="ECO:0000313" key="3">
    <source>
        <dbReference type="Proteomes" id="UP000197446"/>
    </source>
</evidence>
<dbReference type="AlphaFoldDB" id="A0A254NGE5"/>
<protein>
    <submittedName>
        <fullName evidence="2">Glycosyl hydrolase family 43</fullName>
    </submittedName>
</protein>
<evidence type="ECO:0000259" key="1">
    <source>
        <dbReference type="Pfam" id="PF24793"/>
    </source>
</evidence>
<dbReference type="RefSeq" id="WP_088482016.1">
    <property type="nucleotide sequence ID" value="NZ_NISI01000001.1"/>
</dbReference>
<dbReference type="Proteomes" id="UP000197446">
    <property type="component" value="Unassembled WGS sequence"/>
</dbReference>
<proteinExistence type="predicted"/>
<evidence type="ECO:0000313" key="2">
    <source>
        <dbReference type="EMBL" id="OWR05812.1"/>
    </source>
</evidence>
<comment type="caution">
    <text evidence="2">The sequence shown here is derived from an EMBL/GenBank/DDBJ whole genome shotgun (WGS) entry which is preliminary data.</text>
</comment>
<dbReference type="SUPFAM" id="SSF75005">
    <property type="entry name" value="Arabinanase/levansucrase/invertase"/>
    <property type="match status" value="1"/>
</dbReference>
<dbReference type="InterPro" id="IPR023296">
    <property type="entry name" value="Glyco_hydro_beta-prop_sf"/>
</dbReference>
<dbReference type="EMBL" id="NISI01000001">
    <property type="protein sequence ID" value="OWR05812.1"/>
    <property type="molecule type" value="Genomic_DNA"/>
</dbReference>
<keyword evidence="2" id="KW-0378">Hydrolase</keyword>
<sequence length="306" mass="34228">MLRPPRTDFWQVGIVPLALADVTPDTLAAARDRITWLPDAGRWRYLADPFGLVRGETLHVFVEAYDYRVKRATLERHALRLADLQWQGCTTVMRQPFHLSYPQVFEYGGQTWMVPETYQAGEIALYRATDDSLDHWRREGALIGGVPGADASLIEHQGRWWMFYTLVGPGARDQRELHMAHAPALTGPWTPLPSNPVRVNRNGARPAGRPFIGHDGVLTLPVQDSATGYGGATRLLRFPVLSPAQVSIEAGTERLTGDLVSSTHTAGLHTLSGCGPFTLIDVKRIDRSRGRQWLDLKRRLRRLVGI</sequence>
<keyword evidence="3" id="KW-1185">Reference proteome</keyword>
<dbReference type="OrthoDB" id="3771157at2"/>
<feature type="domain" description="Glucosamine inositolphosphorylceramide transferase 1 N-terminal" evidence="1">
    <location>
        <begin position="45"/>
        <end position="244"/>
    </location>
</feature>
<dbReference type="Gene3D" id="2.115.10.20">
    <property type="entry name" value="Glycosyl hydrolase domain, family 43"/>
    <property type="match status" value="1"/>
</dbReference>